<dbReference type="SUPFAM" id="SSF111369">
    <property type="entry name" value="HlyD-like secretion proteins"/>
    <property type="match status" value="1"/>
</dbReference>
<accession>A0ABQ1IR70</accession>
<feature type="compositionally biased region" description="Low complexity" evidence="2">
    <location>
        <begin position="70"/>
        <end position="84"/>
    </location>
</feature>
<dbReference type="InterPro" id="IPR006143">
    <property type="entry name" value="RND_pump_MFP"/>
</dbReference>
<evidence type="ECO:0000256" key="1">
    <source>
        <dbReference type="ARBA" id="ARBA00009477"/>
    </source>
</evidence>
<evidence type="ECO:0000313" key="4">
    <source>
        <dbReference type="Proteomes" id="UP000603352"/>
    </source>
</evidence>
<comment type="similarity">
    <text evidence="1">Belongs to the membrane fusion protein (MFP) (TC 8.A.1) family.</text>
</comment>
<evidence type="ECO:0008006" key="5">
    <source>
        <dbReference type="Google" id="ProtNLM"/>
    </source>
</evidence>
<dbReference type="Gene3D" id="2.40.30.170">
    <property type="match status" value="1"/>
</dbReference>
<feature type="region of interest" description="Disordered" evidence="2">
    <location>
        <begin position="57"/>
        <end position="87"/>
    </location>
</feature>
<feature type="region of interest" description="Disordered" evidence="2">
    <location>
        <begin position="305"/>
        <end position="335"/>
    </location>
</feature>
<dbReference type="PANTHER" id="PTHR30469">
    <property type="entry name" value="MULTIDRUG RESISTANCE PROTEIN MDTA"/>
    <property type="match status" value="1"/>
</dbReference>
<dbReference type="Gene3D" id="2.40.50.100">
    <property type="match status" value="1"/>
</dbReference>
<organism evidence="3 4">
    <name type="scientific">Tistrella bauzanensis</name>
    <dbReference type="NCBI Taxonomy" id="657419"/>
    <lineage>
        <taxon>Bacteria</taxon>
        <taxon>Pseudomonadati</taxon>
        <taxon>Pseudomonadota</taxon>
        <taxon>Alphaproteobacteria</taxon>
        <taxon>Geminicoccales</taxon>
        <taxon>Geminicoccaceae</taxon>
        <taxon>Tistrella</taxon>
    </lineage>
</organism>
<evidence type="ECO:0000313" key="3">
    <source>
        <dbReference type="EMBL" id="GGB47000.1"/>
    </source>
</evidence>
<protein>
    <recommendedName>
        <fullName evidence="5">Efflux RND transporter periplasmic adaptor subunit</fullName>
    </recommendedName>
</protein>
<gene>
    <name evidence="3" type="ORF">GCM10011505_30140</name>
</gene>
<keyword evidence="4" id="KW-1185">Reference proteome</keyword>
<dbReference type="NCBIfam" id="TIGR01730">
    <property type="entry name" value="RND_mfp"/>
    <property type="match status" value="1"/>
</dbReference>
<name>A0ABQ1IR70_9PROT</name>
<sequence length="335" mass="34364">MRDVKNRGGERPAGGVWMRRLTMTGMMAGCLGALMSPVPVLAQAALPPILSAQGQDGAVAGTAGRRDDANQAGANQAGANQAGASPDTARGVLEPAAEAVISAEIAGRITDISVTEGASFAKGALLVRFDCTLYEAQLAQARAQSAGAKAELDNARSLARLQSIGQLEVQLAEARLAEASAAIRLHSATVERCRISAPYAGRVVARLAQPAEGVAAGDDLLAIVSDGAPRLRLIVPSNWLAWLQPGQRFSFDVDETGGTVQATVTAVGARVDQVSQTVAVLASIEEGGRDLLAGMSGTARFPAALRDPANRSADPAVVGEPVPQPKPRPVEGSAQ</sequence>
<evidence type="ECO:0000256" key="2">
    <source>
        <dbReference type="SAM" id="MobiDB-lite"/>
    </source>
</evidence>
<dbReference type="Gene3D" id="1.10.287.470">
    <property type="entry name" value="Helix hairpin bin"/>
    <property type="match status" value="1"/>
</dbReference>
<dbReference type="Proteomes" id="UP000603352">
    <property type="component" value="Unassembled WGS sequence"/>
</dbReference>
<proteinExistence type="inferred from homology"/>
<comment type="caution">
    <text evidence="3">The sequence shown here is derived from an EMBL/GenBank/DDBJ whole genome shotgun (WGS) entry which is preliminary data.</text>
</comment>
<reference evidence="4" key="1">
    <citation type="journal article" date="2019" name="Int. J. Syst. Evol. Microbiol.">
        <title>The Global Catalogue of Microorganisms (GCM) 10K type strain sequencing project: providing services to taxonomists for standard genome sequencing and annotation.</title>
        <authorList>
            <consortium name="The Broad Institute Genomics Platform"/>
            <consortium name="The Broad Institute Genome Sequencing Center for Infectious Disease"/>
            <person name="Wu L."/>
            <person name="Ma J."/>
        </authorList>
    </citation>
    <scope>NUCLEOTIDE SEQUENCE [LARGE SCALE GENOMIC DNA]</scope>
    <source>
        <strain evidence="4">CGMCC 1.10188</strain>
    </source>
</reference>
<dbReference type="EMBL" id="BMDZ01000036">
    <property type="protein sequence ID" value="GGB47000.1"/>
    <property type="molecule type" value="Genomic_DNA"/>
</dbReference>